<evidence type="ECO:0000256" key="1">
    <source>
        <dbReference type="SAM" id="Coils"/>
    </source>
</evidence>
<feature type="domain" description="YhaN AAA" evidence="3">
    <location>
        <begin position="5"/>
        <end position="203"/>
    </location>
</feature>
<evidence type="ECO:0000256" key="2">
    <source>
        <dbReference type="SAM" id="Phobius"/>
    </source>
</evidence>
<feature type="transmembrane region" description="Helical" evidence="2">
    <location>
        <begin position="323"/>
        <end position="343"/>
    </location>
</feature>
<keyword evidence="2" id="KW-0472">Membrane</keyword>
<dbReference type="EMBL" id="LZRT01000094">
    <property type="protein sequence ID" value="OUM86043.1"/>
    <property type="molecule type" value="Genomic_DNA"/>
</dbReference>
<feature type="coiled-coil region" evidence="1">
    <location>
        <begin position="203"/>
        <end position="244"/>
    </location>
</feature>
<keyword evidence="2" id="KW-0812">Transmembrane</keyword>
<keyword evidence="2" id="KW-1133">Transmembrane helix</keyword>
<protein>
    <recommendedName>
        <fullName evidence="3">YhaN AAA domain-containing protein</fullName>
    </recommendedName>
</protein>
<dbReference type="Gene3D" id="3.40.50.300">
    <property type="entry name" value="P-loop containing nucleotide triphosphate hydrolases"/>
    <property type="match status" value="2"/>
</dbReference>
<organism evidence="4 5">
    <name type="scientific">Bacillus thermozeamaize</name>
    <dbReference type="NCBI Taxonomy" id="230954"/>
    <lineage>
        <taxon>Bacteria</taxon>
        <taxon>Bacillati</taxon>
        <taxon>Bacillota</taxon>
        <taxon>Bacilli</taxon>
        <taxon>Bacillales</taxon>
        <taxon>Bacillaceae</taxon>
        <taxon>Bacillus</taxon>
    </lineage>
</organism>
<dbReference type="PANTHER" id="PTHR41259:SF1">
    <property type="entry name" value="DOUBLE-STRAND BREAK REPAIR RAD50 ATPASE, PUTATIVE-RELATED"/>
    <property type="match status" value="1"/>
</dbReference>
<dbReference type="Proteomes" id="UP000196475">
    <property type="component" value="Unassembled WGS sequence"/>
</dbReference>
<dbReference type="AlphaFoldDB" id="A0A1Y3PFG4"/>
<evidence type="ECO:0000313" key="4">
    <source>
        <dbReference type="EMBL" id="OUM86043.1"/>
    </source>
</evidence>
<reference evidence="5" key="1">
    <citation type="submission" date="2016-06" db="EMBL/GenBank/DDBJ databases">
        <authorList>
            <person name="Nascimento L."/>
            <person name="Pereira R.V."/>
            <person name="Martins L.F."/>
            <person name="Quaggio R.B."/>
            <person name="Silva A.M."/>
            <person name="Setubal J.C."/>
        </authorList>
    </citation>
    <scope>NUCLEOTIDE SEQUENCE [LARGE SCALE GENOMIC DNA]</scope>
</reference>
<dbReference type="SUPFAM" id="SSF52540">
    <property type="entry name" value="P-loop containing nucleoside triphosphate hydrolases"/>
    <property type="match status" value="1"/>
</dbReference>
<comment type="caution">
    <text evidence="4">The sequence shown here is derived from an EMBL/GenBank/DDBJ whole genome shotgun (WGS) entry which is preliminary data.</text>
</comment>
<name>A0A1Y3PFG4_9BACI</name>
<feature type="transmembrane region" description="Helical" evidence="2">
    <location>
        <begin position="349"/>
        <end position="369"/>
    </location>
</feature>
<dbReference type="InterPro" id="IPR038734">
    <property type="entry name" value="YhaN_AAA"/>
</dbReference>
<dbReference type="InterPro" id="IPR027417">
    <property type="entry name" value="P-loop_NTPase"/>
</dbReference>
<feature type="coiled-coil region" evidence="1">
    <location>
        <begin position="274"/>
        <end position="301"/>
    </location>
</feature>
<evidence type="ECO:0000313" key="5">
    <source>
        <dbReference type="Proteomes" id="UP000196475"/>
    </source>
</evidence>
<accession>A0A1Y3PFG4</accession>
<feature type="coiled-coil region" evidence="1">
    <location>
        <begin position="442"/>
        <end position="506"/>
    </location>
</feature>
<keyword evidence="1" id="KW-0175">Coiled coil</keyword>
<evidence type="ECO:0000259" key="3">
    <source>
        <dbReference type="Pfam" id="PF13514"/>
    </source>
</evidence>
<dbReference type="Pfam" id="PF13514">
    <property type="entry name" value="AAA_27"/>
    <property type="match status" value="1"/>
</dbReference>
<sequence length="661" mass="76439">MSLRRIRKLRIDGFGHWRNQEWEIHPRLQLIVGHNEAGKSTLLGFIRGILFGFEPRNSPHRYEPSKGGPFGGSIWMEDETGLCVQIQRLGKERVSGQLTVYLPDGQTAGEDWLKEWLGRIDKQTFRQLFAFGLDDLQQVRWLEEEALTPFLYNTLAGTGISLERVQKKLAEREAELFRPRAKSGRILHILQHLDALEERCRHWRKQQEQAVGLRKRLERVNEEIGRLEQEIGNRQEQLSRLERVAQLFAPYRRLRELGARQQKAKGEPEPYQRAGDLRERLSEHEARLKALYGRREEVKRQLVETESHDRGHKDGETAQSLSGLFLALSLALPSSWWLLVQIWNGGQNLFSLSLGVILLLIAVSLALAFRRKAAKSRRERRRLAEMAERLRQEAERLNRQIEAAEHEASCLREACAIQESFGEWFAQPQWQALMDEWHRRGEGRLAAERQRLEAELAQQMQAYSARLEERGRLAQRLEALQSEAALGEAEQEAARLKAELQKQAMQWSAVVLSRAVLEEAMAVFERERQPLALQRASEYFAQLTDGRYLRILAPLGQRELLVERHDGERFPPERLSRGTVEQLLLAMRLALVEEYSGKVVLPLVMDDILVNFDPRRMASAVETITQLSRQRQVFFLTCHPHVEAAFRQALAGEDWDCLELA</sequence>
<proteinExistence type="predicted"/>
<dbReference type="PANTHER" id="PTHR41259">
    <property type="entry name" value="DOUBLE-STRAND BREAK REPAIR RAD50 ATPASE, PUTATIVE-RELATED"/>
    <property type="match status" value="1"/>
</dbReference>
<gene>
    <name evidence="4" type="ORF">BAA01_01430</name>
</gene>
<feature type="coiled-coil region" evidence="1">
    <location>
        <begin position="373"/>
        <end position="414"/>
    </location>
</feature>